<keyword evidence="2" id="KW-1185">Reference proteome</keyword>
<evidence type="ECO:0000313" key="2">
    <source>
        <dbReference type="Proteomes" id="UP000479710"/>
    </source>
</evidence>
<accession>A0A6G1EP74</accession>
<evidence type="ECO:0000313" key="1">
    <source>
        <dbReference type="EMBL" id="KAF0926405.1"/>
    </source>
</evidence>
<dbReference type="AlphaFoldDB" id="A0A6G1EP74"/>
<comment type="caution">
    <text evidence="1">The sequence shown here is derived from an EMBL/GenBank/DDBJ whole genome shotgun (WGS) entry which is preliminary data.</text>
</comment>
<reference evidence="1 2" key="1">
    <citation type="submission" date="2019-11" db="EMBL/GenBank/DDBJ databases">
        <title>Whole genome sequence of Oryza granulata.</title>
        <authorList>
            <person name="Li W."/>
        </authorList>
    </citation>
    <scope>NUCLEOTIDE SEQUENCE [LARGE SCALE GENOMIC DNA]</scope>
    <source>
        <strain evidence="2">cv. Menghai</strain>
        <tissue evidence="1">Leaf</tissue>
    </source>
</reference>
<dbReference type="Proteomes" id="UP000479710">
    <property type="component" value="Unassembled WGS sequence"/>
</dbReference>
<name>A0A6G1EP74_9ORYZ</name>
<sequence>MDADEEDENVKQLSECASLYLSLQALTASPSPTATGKPAKHVTTYRQYQCHGKCRNGHYCLRTPIPAILLLVFSIG</sequence>
<gene>
    <name evidence="1" type="ORF">E2562_024127</name>
</gene>
<proteinExistence type="predicted"/>
<dbReference type="OrthoDB" id="5586401at2759"/>
<protein>
    <submittedName>
        <fullName evidence="1">Uncharacterized protein</fullName>
    </submittedName>
</protein>
<dbReference type="EMBL" id="SPHZ02000003">
    <property type="protein sequence ID" value="KAF0926405.1"/>
    <property type="molecule type" value="Genomic_DNA"/>
</dbReference>
<organism evidence="1 2">
    <name type="scientific">Oryza meyeriana var. granulata</name>
    <dbReference type="NCBI Taxonomy" id="110450"/>
    <lineage>
        <taxon>Eukaryota</taxon>
        <taxon>Viridiplantae</taxon>
        <taxon>Streptophyta</taxon>
        <taxon>Embryophyta</taxon>
        <taxon>Tracheophyta</taxon>
        <taxon>Spermatophyta</taxon>
        <taxon>Magnoliopsida</taxon>
        <taxon>Liliopsida</taxon>
        <taxon>Poales</taxon>
        <taxon>Poaceae</taxon>
        <taxon>BOP clade</taxon>
        <taxon>Oryzoideae</taxon>
        <taxon>Oryzeae</taxon>
        <taxon>Oryzinae</taxon>
        <taxon>Oryza</taxon>
        <taxon>Oryza meyeriana</taxon>
    </lineage>
</organism>